<dbReference type="SUPFAM" id="SSF56529">
    <property type="entry name" value="FAH"/>
    <property type="match status" value="1"/>
</dbReference>
<reference evidence="2" key="2">
    <citation type="journal article" date="2014" name="ISME J.">
        <title>Microbial stratification in low pH oxic and suboxic macroscopic growths along an acid mine drainage.</title>
        <authorList>
            <person name="Mendez-Garcia C."/>
            <person name="Mesa V."/>
            <person name="Sprenger R.R."/>
            <person name="Richter M."/>
            <person name="Diez M.S."/>
            <person name="Solano J."/>
            <person name="Bargiela R."/>
            <person name="Golyshina O.V."/>
            <person name="Manteca A."/>
            <person name="Ramos J.L."/>
            <person name="Gallego J.R."/>
            <person name="Llorente I."/>
            <person name="Martins Dos Santos V.A."/>
            <person name="Jensen O.N."/>
            <person name="Pelaez A.I."/>
            <person name="Sanchez J."/>
            <person name="Ferrer M."/>
        </authorList>
    </citation>
    <scope>NUCLEOTIDE SEQUENCE</scope>
</reference>
<dbReference type="Gene3D" id="3.90.850.10">
    <property type="entry name" value="Fumarylacetoacetase-like, C-terminal domain"/>
    <property type="match status" value="1"/>
</dbReference>
<dbReference type="GO" id="GO:0006559">
    <property type="term" value="P:L-phenylalanine catabolic process"/>
    <property type="evidence" value="ECO:0007669"/>
    <property type="project" value="TreeGrafter"/>
</dbReference>
<dbReference type="GO" id="GO:0006572">
    <property type="term" value="P:L-tyrosine catabolic process"/>
    <property type="evidence" value="ECO:0007669"/>
    <property type="project" value="TreeGrafter"/>
</dbReference>
<feature type="non-terminal residue" evidence="2">
    <location>
        <position position="1"/>
    </location>
</feature>
<protein>
    <submittedName>
        <fullName evidence="2">Fumarylacetoacetase</fullName>
        <ecNumber evidence="2">5.3.3.10</ecNumber>
    </submittedName>
</protein>
<dbReference type="GO" id="GO:0004334">
    <property type="term" value="F:fumarylacetoacetase activity"/>
    <property type="evidence" value="ECO:0007669"/>
    <property type="project" value="InterPro"/>
</dbReference>
<dbReference type="InterPro" id="IPR036663">
    <property type="entry name" value="Fumarylacetoacetase_C_sf"/>
</dbReference>
<dbReference type="EMBL" id="AUZX01005781">
    <property type="protein sequence ID" value="EQD66590.1"/>
    <property type="molecule type" value="Genomic_DNA"/>
</dbReference>
<dbReference type="InterPro" id="IPR005959">
    <property type="entry name" value="Fumarylacetoacetase"/>
</dbReference>
<sequence length="164" mass="17626">GSPCGAGSPGCCAPERTRSGRLAAALVPQSAAQFAVPARIGDYTDFYTSIHHATAVGRLFRPDQPLLPNYKWVPIAYHGRASSIVVSGAGVRRPRGQLMPRGAEWPHVGPSERLDYELELGVFIGRGNRLGEPIPIERAEEHVFGLACSTTGRPVTCRHGNTSR</sequence>
<evidence type="ECO:0000313" key="2">
    <source>
        <dbReference type="EMBL" id="EQD66590.1"/>
    </source>
</evidence>
<proteinExistence type="predicted"/>
<keyword evidence="2" id="KW-0413">Isomerase</keyword>
<dbReference type="EC" id="5.3.3.10" evidence="2"/>
<gene>
    <name evidence="2" type="ORF">B1A_08070</name>
</gene>
<reference evidence="2" key="1">
    <citation type="submission" date="2013-08" db="EMBL/GenBank/DDBJ databases">
        <authorList>
            <person name="Mendez C."/>
            <person name="Richter M."/>
            <person name="Ferrer M."/>
            <person name="Sanchez J."/>
        </authorList>
    </citation>
    <scope>NUCLEOTIDE SEQUENCE</scope>
</reference>
<comment type="caution">
    <text evidence="2">The sequence shown here is derived from an EMBL/GenBank/DDBJ whole genome shotgun (WGS) entry which is preliminary data.</text>
</comment>
<feature type="domain" description="Fumarylacetoacetase-like C-terminal" evidence="1">
    <location>
        <begin position="45"/>
        <end position="147"/>
    </location>
</feature>
<name>T1CHB0_9ZZZZ</name>
<dbReference type="Pfam" id="PF01557">
    <property type="entry name" value="FAA_hydrolase"/>
    <property type="match status" value="1"/>
</dbReference>
<evidence type="ECO:0000259" key="1">
    <source>
        <dbReference type="Pfam" id="PF01557"/>
    </source>
</evidence>
<dbReference type="GO" id="GO:1902000">
    <property type="term" value="P:homogentisate catabolic process"/>
    <property type="evidence" value="ECO:0007669"/>
    <property type="project" value="TreeGrafter"/>
</dbReference>
<accession>T1CHB0</accession>
<organism evidence="2">
    <name type="scientific">mine drainage metagenome</name>
    <dbReference type="NCBI Taxonomy" id="410659"/>
    <lineage>
        <taxon>unclassified sequences</taxon>
        <taxon>metagenomes</taxon>
        <taxon>ecological metagenomes</taxon>
    </lineage>
</organism>
<dbReference type="PANTHER" id="PTHR43069">
    <property type="entry name" value="FUMARYLACETOACETASE"/>
    <property type="match status" value="1"/>
</dbReference>
<dbReference type="InterPro" id="IPR011234">
    <property type="entry name" value="Fumarylacetoacetase-like_C"/>
</dbReference>
<dbReference type="PANTHER" id="PTHR43069:SF2">
    <property type="entry name" value="FUMARYLACETOACETASE"/>
    <property type="match status" value="1"/>
</dbReference>
<dbReference type="GO" id="GO:0008704">
    <property type="term" value="F:5-carboxymethyl-2-hydroxymuconate delta-isomerase activity"/>
    <property type="evidence" value="ECO:0007669"/>
    <property type="project" value="UniProtKB-EC"/>
</dbReference>
<dbReference type="AlphaFoldDB" id="T1CHB0"/>